<dbReference type="EMBL" id="FPKW01000009">
    <property type="protein sequence ID" value="SFZ95279.1"/>
    <property type="molecule type" value="Genomic_DNA"/>
</dbReference>
<dbReference type="Gene3D" id="3.40.50.2300">
    <property type="match status" value="1"/>
</dbReference>
<dbReference type="Proteomes" id="UP000182034">
    <property type="component" value="Unassembled WGS sequence"/>
</dbReference>
<dbReference type="STRING" id="1612149.SAMN05216324_10938"/>
<evidence type="ECO:0000313" key="3">
    <source>
        <dbReference type="EMBL" id="SFZ95279.1"/>
    </source>
</evidence>
<dbReference type="InterPro" id="IPR001789">
    <property type="entry name" value="Sig_transdc_resp-reg_receiver"/>
</dbReference>
<feature type="modified residue" description="4-aspartylphosphate" evidence="1">
    <location>
        <position position="58"/>
    </location>
</feature>
<sequence length="244" mass="28993">MMSSLYTYIVVEDDRKASSEIIRRMNAFPDWKCLGSFTHYAEALKLIRQERPHVLFLDWELGDGTSIDILQGIKDLTDYQPYLIFITAHLTHRIPESLIHFKVHHYLGKPIWGKLDIYLKDYLQQAILHIEIHRKELFVWLTTIEKIRVKINPKELICIQQAENPRNKILCLSKIQSYEIRATWMFCEQLLKDSGANYFVVKQREVIVNMDCIEKIEKKSALRLKDNIVVKINKDKFRELKNYI</sequence>
<evidence type="ECO:0000256" key="1">
    <source>
        <dbReference type="PROSITE-ProRule" id="PRU00169"/>
    </source>
</evidence>
<keyword evidence="1" id="KW-0597">Phosphoprotein</keyword>
<evidence type="ECO:0000313" key="4">
    <source>
        <dbReference type="Proteomes" id="UP000182034"/>
    </source>
</evidence>
<dbReference type="GO" id="GO:0000160">
    <property type="term" value="P:phosphorelay signal transduction system"/>
    <property type="evidence" value="ECO:0007669"/>
    <property type="project" value="InterPro"/>
</dbReference>
<organism evidence="3 4">
    <name type="scientific">Chryseobacterium limigenitum</name>
    <dbReference type="NCBI Taxonomy" id="1612149"/>
    <lineage>
        <taxon>Bacteria</taxon>
        <taxon>Pseudomonadati</taxon>
        <taxon>Bacteroidota</taxon>
        <taxon>Flavobacteriia</taxon>
        <taxon>Flavobacteriales</taxon>
        <taxon>Weeksellaceae</taxon>
        <taxon>Chryseobacterium group</taxon>
        <taxon>Chryseobacterium</taxon>
    </lineage>
</organism>
<dbReference type="RefSeq" id="WP_072410467.1">
    <property type="nucleotide sequence ID" value="NZ_FPKW01000009.1"/>
</dbReference>
<keyword evidence="4" id="KW-1185">Reference proteome</keyword>
<dbReference type="SUPFAM" id="SSF52172">
    <property type="entry name" value="CheY-like"/>
    <property type="match status" value="1"/>
</dbReference>
<protein>
    <submittedName>
        <fullName evidence="3">DNA-binding response regulator, LytR/AlgR family</fullName>
    </submittedName>
</protein>
<dbReference type="OrthoDB" id="1147693at2"/>
<evidence type="ECO:0000259" key="2">
    <source>
        <dbReference type="PROSITE" id="PS50110"/>
    </source>
</evidence>
<dbReference type="Gene3D" id="2.40.50.1020">
    <property type="entry name" value="LytTr DNA-binding domain"/>
    <property type="match status" value="1"/>
</dbReference>
<dbReference type="Pfam" id="PF00072">
    <property type="entry name" value="Response_reg"/>
    <property type="match status" value="1"/>
</dbReference>
<dbReference type="InterPro" id="IPR011006">
    <property type="entry name" value="CheY-like_superfamily"/>
</dbReference>
<name>A0A1K2ISD1_9FLAO</name>
<proteinExistence type="predicted"/>
<dbReference type="AlphaFoldDB" id="A0A1K2ISD1"/>
<reference evidence="4" key="1">
    <citation type="submission" date="2016-10" db="EMBL/GenBank/DDBJ databases">
        <authorList>
            <person name="Varghese N."/>
            <person name="Submissions S."/>
        </authorList>
    </citation>
    <scope>NUCLEOTIDE SEQUENCE [LARGE SCALE GENOMIC DNA]</scope>
    <source>
        <strain evidence="4">SUR2</strain>
    </source>
</reference>
<dbReference type="GO" id="GO:0003677">
    <property type="term" value="F:DNA binding"/>
    <property type="evidence" value="ECO:0007669"/>
    <property type="project" value="UniProtKB-KW"/>
</dbReference>
<feature type="domain" description="Response regulatory" evidence="2">
    <location>
        <begin position="7"/>
        <end position="124"/>
    </location>
</feature>
<accession>A0A1K2ISD1</accession>
<dbReference type="PROSITE" id="PS50110">
    <property type="entry name" value="RESPONSE_REGULATORY"/>
    <property type="match status" value="1"/>
</dbReference>
<gene>
    <name evidence="3" type="ORF">SAMN05216324_10938</name>
</gene>
<keyword evidence="3" id="KW-0238">DNA-binding</keyword>